<keyword evidence="2" id="KW-1185">Reference proteome</keyword>
<dbReference type="RefSeq" id="WP_158217217.1">
    <property type="nucleotide sequence ID" value="NZ_CP062938.1"/>
</dbReference>
<evidence type="ECO:0000313" key="2">
    <source>
        <dbReference type="Proteomes" id="UP000593943"/>
    </source>
</evidence>
<dbReference type="Proteomes" id="UP000593943">
    <property type="component" value="Chromosome"/>
</dbReference>
<organism evidence="1 2">
    <name type="scientific">Bifidobacterium eulemuris</name>
    <dbReference type="NCBI Taxonomy" id="1765219"/>
    <lineage>
        <taxon>Bacteria</taxon>
        <taxon>Bacillati</taxon>
        <taxon>Actinomycetota</taxon>
        <taxon>Actinomycetes</taxon>
        <taxon>Bifidobacteriales</taxon>
        <taxon>Bifidobacteriaceae</taxon>
        <taxon>Bifidobacterium</taxon>
    </lineage>
</organism>
<gene>
    <name evidence="1" type="ORF">BE0216_10810</name>
</gene>
<dbReference type="AlphaFoldDB" id="A0A7L9SRX3"/>
<evidence type="ECO:0000313" key="1">
    <source>
        <dbReference type="EMBL" id="QOL32872.1"/>
    </source>
</evidence>
<dbReference type="OrthoDB" id="9911987at2"/>
<sequence length="74" mass="7700">MTAVESLPRYAEAEALARSRGVDLISLLGAYVSGYADSGTPAYALDNAPGEVVCKSPSEARSYMDTIISGAERG</sequence>
<protein>
    <submittedName>
        <fullName evidence="1">Uncharacterized protein</fullName>
    </submittedName>
</protein>
<proteinExistence type="predicted"/>
<name>A0A7L9SRX3_9BIFI</name>
<dbReference type="KEGG" id="beu:BE0216_10810"/>
<dbReference type="EMBL" id="CP062938">
    <property type="protein sequence ID" value="QOL32872.1"/>
    <property type="molecule type" value="Genomic_DNA"/>
</dbReference>
<accession>A0A7L9SRX3</accession>
<reference evidence="1 2" key="1">
    <citation type="submission" date="2020-10" db="EMBL/GenBank/DDBJ databases">
        <title>Genome sequencing of Bifidobacterium eulemuris_DSMZ_100216.</title>
        <authorList>
            <person name="Kim J."/>
        </authorList>
    </citation>
    <scope>NUCLEOTIDE SEQUENCE [LARGE SCALE GENOMIC DNA]</scope>
    <source>
        <strain evidence="1 2">DSM 100216</strain>
    </source>
</reference>